<name>A0A067STK3_GALM3</name>
<dbReference type="OrthoDB" id="3364808at2759"/>
<accession>A0A067STK3</accession>
<keyword evidence="2" id="KW-1185">Reference proteome</keyword>
<organism evidence="1 2">
    <name type="scientific">Galerina marginata (strain CBS 339.88)</name>
    <dbReference type="NCBI Taxonomy" id="685588"/>
    <lineage>
        <taxon>Eukaryota</taxon>
        <taxon>Fungi</taxon>
        <taxon>Dikarya</taxon>
        <taxon>Basidiomycota</taxon>
        <taxon>Agaricomycotina</taxon>
        <taxon>Agaricomycetes</taxon>
        <taxon>Agaricomycetidae</taxon>
        <taxon>Agaricales</taxon>
        <taxon>Agaricineae</taxon>
        <taxon>Strophariaceae</taxon>
        <taxon>Galerina</taxon>
    </lineage>
</organism>
<dbReference type="Proteomes" id="UP000027222">
    <property type="component" value="Unassembled WGS sequence"/>
</dbReference>
<proteinExistence type="predicted"/>
<protein>
    <submittedName>
        <fullName evidence="1">Uncharacterized protein</fullName>
    </submittedName>
</protein>
<sequence length="73" mass="7870">MDPNKKIVDLTPEELAQLGYLTDKVAPGVKKRVENVLANPKLLGEVTVFMVQCTINRNPRQDAAPQGAAGPLS</sequence>
<dbReference type="AlphaFoldDB" id="A0A067STK3"/>
<reference evidence="2" key="1">
    <citation type="journal article" date="2014" name="Proc. Natl. Acad. Sci. U.S.A.">
        <title>Extensive sampling of basidiomycete genomes demonstrates inadequacy of the white-rot/brown-rot paradigm for wood decay fungi.</title>
        <authorList>
            <person name="Riley R."/>
            <person name="Salamov A.A."/>
            <person name="Brown D.W."/>
            <person name="Nagy L.G."/>
            <person name="Floudas D."/>
            <person name="Held B.W."/>
            <person name="Levasseur A."/>
            <person name="Lombard V."/>
            <person name="Morin E."/>
            <person name="Otillar R."/>
            <person name="Lindquist E.A."/>
            <person name="Sun H."/>
            <person name="LaButti K.M."/>
            <person name="Schmutz J."/>
            <person name="Jabbour D."/>
            <person name="Luo H."/>
            <person name="Baker S.E."/>
            <person name="Pisabarro A.G."/>
            <person name="Walton J.D."/>
            <person name="Blanchette R.A."/>
            <person name="Henrissat B."/>
            <person name="Martin F."/>
            <person name="Cullen D."/>
            <person name="Hibbett D.S."/>
            <person name="Grigoriev I.V."/>
        </authorList>
    </citation>
    <scope>NUCLEOTIDE SEQUENCE [LARGE SCALE GENOMIC DNA]</scope>
    <source>
        <strain evidence="2">CBS 339.88</strain>
    </source>
</reference>
<evidence type="ECO:0000313" key="1">
    <source>
        <dbReference type="EMBL" id="KDR73382.1"/>
    </source>
</evidence>
<dbReference type="EMBL" id="KL142386">
    <property type="protein sequence ID" value="KDR73382.1"/>
    <property type="molecule type" value="Genomic_DNA"/>
</dbReference>
<gene>
    <name evidence="1" type="ORF">GALMADRAFT_142480</name>
</gene>
<evidence type="ECO:0000313" key="2">
    <source>
        <dbReference type="Proteomes" id="UP000027222"/>
    </source>
</evidence>
<dbReference type="HOGENOM" id="CLU_2704971_0_0_1"/>